<feature type="coiled-coil region" evidence="1">
    <location>
        <begin position="166"/>
        <end position="200"/>
    </location>
</feature>
<dbReference type="RefSeq" id="XP_068354045.1">
    <property type="nucleotide sequence ID" value="XM_068508416.1"/>
</dbReference>
<name>A0A1J4JUI5_9EUKA</name>
<keyword evidence="1" id="KW-0175">Coiled coil</keyword>
<dbReference type="EMBL" id="MLAK01000933">
    <property type="protein sequence ID" value="OHT00909.1"/>
    <property type="molecule type" value="Genomic_DNA"/>
</dbReference>
<reference evidence="3" key="1">
    <citation type="submission" date="2016-10" db="EMBL/GenBank/DDBJ databases">
        <authorList>
            <person name="Benchimol M."/>
            <person name="Almeida L.G."/>
            <person name="Vasconcelos A.T."/>
            <person name="Perreira-Neves A."/>
            <person name="Rosa I.A."/>
            <person name="Tasca T."/>
            <person name="Bogo M.R."/>
            <person name="de Souza W."/>
        </authorList>
    </citation>
    <scope>NUCLEOTIDE SEQUENCE [LARGE SCALE GENOMIC DNA]</scope>
    <source>
        <strain evidence="3">K</strain>
    </source>
</reference>
<gene>
    <name evidence="3" type="ORF">TRFO_32296</name>
</gene>
<feature type="coiled-coil region" evidence="1">
    <location>
        <begin position="224"/>
        <end position="342"/>
    </location>
</feature>
<feature type="coiled-coil region" evidence="1">
    <location>
        <begin position="667"/>
        <end position="701"/>
    </location>
</feature>
<feature type="region of interest" description="Disordered" evidence="2">
    <location>
        <begin position="777"/>
        <end position="797"/>
    </location>
</feature>
<evidence type="ECO:0000313" key="4">
    <source>
        <dbReference type="Proteomes" id="UP000179807"/>
    </source>
</evidence>
<dbReference type="Proteomes" id="UP000179807">
    <property type="component" value="Unassembled WGS sequence"/>
</dbReference>
<dbReference type="VEuPathDB" id="TrichDB:TRFO_32296"/>
<organism evidence="3 4">
    <name type="scientific">Tritrichomonas foetus</name>
    <dbReference type="NCBI Taxonomy" id="1144522"/>
    <lineage>
        <taxon>Eukaryota</taxon>
        <taxon>Metamonada</taxon>
        <taxon>Parabasalia</taxon>
        <taxon>Tritrichomonadida</taxon>
        <taxon>Tritrichomonadidae</taxon>
        <taxon>Tritrichomonas</taxon>
    </lineage>
</organism>
<evidence type="ECO:0000313" key="3">
    <source>
        <dbReference type="EMBL" id="OHT00909.1"/>
    </source>
</evidence>
<evidence type="ECO:0000256" key="1">
    <source>
        <dbReference type="SAM" id="Coils"/>
    </source>
</evidence>
<proteinExistence type="predicted"/>
<sequence length="797" mass="95838">MQARYDLINKLVKLKADMEEQIRYIAVLKNGKIFNQKMHPLVSQFDATLKQIPRVITFHQDQKPIALHDFLVKFMEKVDNRKNHLVNRYSREIENINMKLLKISKQYTSKSVEFIEDSQQLEQRFKRQLNVRKHMNAESIEKIRKNYEQNFSKTQNYEILYNQKRIDEENRIIRRYKNKLETYNLQIENLKQEISENLADENPENNPLLLKKLNSNQQSLEFIRQQKNDEIELLKKQKEGLLNDIKNMIERIDKLKKSQIEFKNSFEEKIKNYINQTQKQNEQILLLKKNEIHSISEKIQNLEIKIKSPIVQLTEETFQKKLKKEIQKRERKIKDEENLKRNEWGNQILSKISELKKILKEISLLEPKIKEMKNQTNQLNLKRIEQLSKEHQDELISIDQDILKMRTDFLKQTESPKIMDLMHLQNEITNLEIANEKLKINDRFQENPKEGSIKLNQQLDNIEENTTFEISKLFSEKEINKIHQCQILIDQFEGHLSFLKKILNNIESKNNEDSHQNDNQTEHQVNGEFEQTYNEYISAKAQIIIQKMLEGDYLKNQEQDLNDKEFLLDQITKDNVKLNEMVLRSQNILFAFDLVFETLKEIDFEIPDDLLDQFNQLKEKQAHEINRFSKIQEELNLQKQKFTLLNQEAYQSIHSKLFHKFREDEHLNILQNDLESAKRFYEKISNEMNEIVKENKIEIEENDKVLMGTCRKEYENRYFQILNQISQRNEIERQLMKEKIEIEKRKMLKEEEETELIYQLTNEISILEKQLNAFPSHEAPQSHYVNRKAPLPPLKDK</sequence>
<protein>
    <submittedName>
        <fullName evidence="3">Uncharacterized protein</fullName>
    </submittedName>
</protein>
<comment type="caution">
    <text evidence="3">The sequence shown here is derived from an EMBL/GenBank/DDBJ whole genome shotgun (WGS) entry which is preliminary data.</text>
</comment>
<evidence type="ECO:0000256" key="2">
    <source>
        <dbReference type="SAM" id="MobiDB-lite"/>
    </source>
</evidence>
<dbReference type="AlphaFoldDB" id="A0A1J4JUI5"/>
<dbReference type="GeneID" id="94843120"/>
<keyword evidence="4" id="KW-1185">Reference proteome</keyword>
<accession>A0A1J4JUI5</accession>